<evidence type="ECO:0000313" key="2">
    <source>
        <dbReference type="Proteomes" id="UP001151760"/>
    </source>
</evidence>
<proteinExistence type="predicted"/>
<dbReference type="EMBL" id="BQNB010014991">
    <property type="protein sequence ID" value="GJT34757.1"/>
    <property type="molecule type" value="Genomic_DNA"/>
</dbReference>
<reference evidence="1" key="2">
    <citation type="submission" date="2022-01" db="EMBL/GenBank/DDBJ databases">
        <authorList>
            <person name="Yamashiro T."/>
            <person name="Shiraishi A."/>
            <person name="Satake H."/>
            <person name="Nakayama K."/>
        </authorList>
    </citation>
    <scope>NUCLEOTIDE SEQUENCE</scope>
</reference>
<organism evidence="1 2">
    <name type="scientific">Tanacetum coccineum</name>
    <dbReference type="NCBI Taxonomy" id="301880"/>
    <lineage>
        <taxon>Eukaryota</taxon>
        <taxon>Viridiplantae</taxon>
        <taxon>Streptophyta</taxon>
        <taxon>Embryophyta</taxon>
        <taxon>Tracheophyta</taxon>
        <taxon>Spermatophyta</taxon>
        <taxon>Magnoliopsida</taxon>
        <taxon>eudicotyledons</taxon>
        <taxon>Gunneridae</taxon>
        <taxon>Pentapetalae</taxon>
        <taxon>asterids</taxon>
        <taxon>campanulids</taxon>
        <taxon>Asterales</taxon>
        <taxon>Asteraceae</taxon>
        <taxon>Asteroideae</taxon>
        <taxon>Anthemideae</taxon>
        <taxon>Anthemidinae</taxon>
        <taxon>Tanacetum</taxon>
    </lineage>
</organism>
<evidence type="ECO:0000313" key="1">
    <source>
        <dbReference type="EMBL" id="GJT34757.1"/>
    </source>
</evidence>
<keyword evidence="2" id="KW-1185">Reference proteome</keyword>
<dbReference type="Proteomes" id="UP001151760">
    <property type="component" value="Unassembled WGS sequence"/>
</dbReference>
<gene>
    <name evidence="1" type="ORF">Tco_0925176</name>
</gene>
<name>A0ABQ5D8R1_9ASTR</name>
<comment type="caution">
    <text evidence="1">The sequence shown here is derived from an EMBL/GenBank/DDBJ whole genome shotgun (WGS) entry which is preliminary data.</text>
</comment>
<protein>
    <submittedName>
        <fullName evidence="1">Uncharacterized protein</fullName>
    </submittedName>
</protein>
<reference evidence="1" key="1">
    <citation type="journal article" date="2022" name="Int. J. Mol. Sci.">
        <title>Draft Genome of Tanacetum Coccineum: Genomic Comparison of Closely Related Tanacetum-Family Plants.</title>
        <authorList>
            <person name="Yamashiro T."/>
            <person name="Shiraishi A."/>
            <person name="Nakayama K."/>
            <person name="Satake H."/>
        </authorList>
    </citation>
    <scope>NUCLEOTIDE SEQUENCE</scope>
</reference>
<accession>A0ABQ5D8R1</accession>
<sequence length="186" mass="21331">MDRRPLITELRYKADSSDWIDVLSYFCQEAADEDRRIATKLNRLRKEILVICEKRRNLTDKLRSIRGIVLVGKSAEFVTDTLRKDNVRFCDWCKLCCVYTKRKAVLSLSIGYVVSIDKVVFSGISAIRRKEDDNGMVTNVSMGEDYRIALKINMVASELNSVVIEKDQFLEELDSLGVWPVPTKTA</sequence>